<evidence type="ECO:0008006" key="4">
    <source>
        <dbReference type="Google" id="ProtNLM"/>
    </source>
</evidence>
<organism evidence="2 3">
    <name type="scientific">Neobacillus kokaensis</name>
    <dbReference type="NCBI Taxonomy" id="2759023"/>
    <lineage>
        <taxon>Bacteria</taxon>
        <taxon>Bacillati</taxon>
        <taxon>Bacillota</taxon>
        <taxon>Bacilli</taxon>
        <taxon>Bacillales</taxon>
        <taxon>Bacillaceae</taxon>
        <taxon>Neobacillus</taxon>
    </lineage>
</organism>
<evidence type="ECO:0000313" key="2">
    <source>
        <dbReference type="EMBL" id="GHH99443.1"/>
    </source>
</evidence>
<dbReference type="EMBL" id="BNDS01000012">
    <property type="protein sequence ID" value="GHH99443.1"/>
    <property type="molecule type" value="Genomic_DNA"/>
</dbReference>
<reference evidence="2 3" key="1">
    <citation type="journal article" date="2022" name="Int. J. Syst. Evol. Microbiol.">
        <title>Neobacillus kokaensis sp. nov., isolated from soil.</title>
        <authorList>
            <person name="Yuki K."/>
            <person name="Matsubara H."/>
            <person name="Yamaguchi S."/>
        </authorList>
    </citation>
    <scope>NUCLEOTIDE SEQUENCE [LARGE SCALE GENOMIC DNA]</scope>
    <source>
        <strain evidence="2 3">LOB 377</strain>
    </source>
</reference>
<dbReference type="RefSeq" id="WP_191274134.1">
    <property type="nucleotide sequence ID" value="NZ_BNDS01000012.1"/>
</dbReference>
<keyword evidence="3" id="KW-1185">Reference proteome</keyword>
<feature type="transmembrane region" description="Helical" evidence="1">
    <location>
        <begin position="20"/>
        <end position="39"/>
    </location>
</feature>
<accession>A0ABQ3N3C2</accession>
<keyword evidence="1" id="KW-0472">Membrane</keyword>
<feature type="transmembrane region" description="Helical" evidence="1">
    <location>
        <begin position="77"/>
        <end position="94"/>
    </location>
</feature>
<protein>
    <recommendedName>
        <fullName evidence="4">DUF4181 domain-containing protein</fullName>
    </recommendedName>
</protein>
<dbReference type="Proteomes" id="UP000637074">
    <property type="component" value="Unassembled WGS sequence"/>
</dbReference>
<evidence type="ECO:0000256" key="1">
    <source>
        <dbReference type="SAM" id="Phobius"/>
    </source>
</evidence>
<name>A0ABQ3N3C2_9BACI</name>
<sequence>MNSFLHKLGKRILKDRIKPFVIIQFILLIIYLIVSNYALKNDSVNFLYLGIGQIIIAIFWALMGVENFLLKKKKYSILWFAISLLWVYLAIQNFDLI</sequence>
<keyword evidence="1" id="KW-0812">Transmembrane</keyword>
<comment type="caution">
    <text evidence="2">The sequence shown here is derived from an EMBL/GenBank/DDBJ whole genome shotgun (WGS) entry which is preliminary data.</text>
</comment>
<proteinExistence type="predicted"/>
<keyword evidence="1" id="KW-1133">Transmembrane helix</keyword>
<feature type="transmembrane region" description="Helical" evidence="1">
    <location>
        <begin position="45"/>
        <end position="65"/>
    </location>
</feature>
<gene>
    <name evidence="2" type="ORF">AM1BK_29860</name>
</gene>
<evidence type="ECO:0000313" key="3">
    <source>
        <dbReference type="Proteomes" id="UP000637074"/>
    </source>
</evidence>